<feature type="non-terminal residue" evidence="2">
    <location>
        <position position="226"/>
    </location>
</feature>
<dbReference type="AlphaFoldDB" id="A0A9P6IVP6"/>
<keyword evidence="3" id="KW-1185">Reference proteome</keyword>
<accession>A0A9P6IVP6</accession>
<feature type="region of interest" description="Disordered" evidence="1">
    <location>
        <begin position="147"/>
        <end position="173"/>
    </location>
</feature>
<dbReference type="EMBL" id="JAAAHY010001902">
    <property type="protein sequence ID" value="KAF9946188.1"/>
    <property type="molecule type" value="Genomic_DNA"/>
</dbReference>
<organism evidence="2 3">
    <name type="scientific">Mortierella alpina</name>
    <name type="common">Oleaginous fungus</name>
    <name type="synonym">Mortierella renispora</name>
    <dbReference type="NCBI Taxonomy" id="64518"/>
    <lineage>
        <taxon>Eukaryota</taxon>
        <taxon>Fungi</taxon>
        <taxon>Fungi incertae sedis</taxon>
        <taxon>Mucoromycota</taxon>
        <taxon>Mortierellomycotina</taxon>
        <taxon>Mortierellomycetes</taxon>
        <taxon>Mortierellales</taxon>
        <taxon>Mortierellaceae</taxon>
        <taxon>Mortierella</taxon>
    </lineage>
</organism>
<feature type="compositionally biased region" description="Basic and acidic residues" evidence="1">
    <location>
        <begin position="24"/>
        <end position="53"/>
    </location>
</feature>
<reference evidence="2" key="1">
    <citation type="journal article" date="2020" name="Fungal Divers.">
        <title>Resolving the Mortierellaceae phylogeny through synthesis of multi-gene phylogenetics and phylogenomics.</title>
        <authorList>
            <person name="Vandepol N."/>
            <person name="Liber J."/>
            <person name="Desiro A."/>
            <person name="Na H."/>
            <person name="Kennedy M."/>
            <person name="Barry K."/>
            <person name="Grigoriev I.V."/>
            <person name="Miller A.N."/>
            <person name="O'Donnell K."/>
            <person name="Stajich J.E."/>
            <person name="Bonito G."/>
        </authorList>
    </citation>
    <scope>NUCLEOTIDE SEQUENCE</scope>
    <source>
        <strain evidence="2">CK1249</strain>
    </source>
</reference>
<evidence type="ECO:0000313" key="3">
    <source>
        <dbReference type="Proteomes" id="UP000738359"/>
    </source>
</evidence>
<comment type="caution">
    <text evidence="2">The sequence shown here is derived from an EMBL/GenBank/DDBJ whole genome shotgun (WGS) entry which is preliminary data.</text>
</comment>
<feature type="compositionally biased region" description="Polar residues" evidence="1">
    <location>
        <begin position="151"/>
        <end position="173"/>
    </location>
</feature>
<name>A0A9P6IVP6_MORAP</name>
<evidence type="ECO:0000313" key="2">
    <source>
        <dbReference type="EMBL" id="KAF9946188.1"/>
    </source>
</evidence>
<feature type="compositionally biased region" description="Polar residues" evidence="1">
    <location>
        <begin position="54"/>
        <end position="89"/>
    </location>
</feature>
<proteinExistence type="predicted"/>
<protein>
    <submittedName>
        <fullName evidence="2">Uncharacterized protein</fullName>
    </submittedName>
</protein>
<evidence type="ECO:0000256" key="1">
    <source>
        <dbReference type="SAM" id="MobiDB-lite"/>
    </source>
</evidence>
<gene>
    <name evidence="2" type="ORF">BGZ70_003365</name>
</gene>
<dbReference type="Proteomes" id="UP000738359">
    <property type="component" value="Unassembled WGS sequence"/>
</dbReference>
<sequence>MPKPPKASPRATSATERAGTIPEDDTHSLLSQHERKRDRVLKFFHLKKSEKADSQATEQKTSSQHMQAASTDDNSNSSGKEVNTHDTGTQCLTRTRKAYADIFSENVSAPTAKVEVPKIDKRIDSTPQLVLCSSLLLKIQAVASSHGEDQTGAQKNQGTQDGAQAASQDTPTDQTHLNWIKAIANDTVEQDHIRWLGSRMVEEFSKDAVKDSAAVTEIVLLGPVLD</sequence>
<dbReference type="OrthoDB" id="2435592at2759"/>
<feature type="region of interest" description="Disordered" evidence="1">
    <location>
        <begin position="1"/>
        <end position="89"/>
    </location>
</feature>